<feature type="signal peptide" evidence="4">
    <location>
        <begin position="1"/>
        <end position="18"/>
    </location>
</feature>
<evidence type="ECO:0000256" key="4">
    <source>
        <dbReference type="SAM" id="SignalP"/>
    </source>
</evidence>
<evidence type="ECO:0000256" key="2">
    <source>
        <dbReference type="ARBA" id="ARBA00023157"/>
    </source>
</evidence>
<dbReference type="SUPFAM" id="SSF53955">
    <property type="entry name" value="Lysozyme-like"/>
    <property type="match status" value="1"/>
</dbReference>
<organism evidence="6 7">
    <name type="scientific">Peromyscus maniculatus bairdii</name>
    <name type="common">Prairie deer mouse</name>
    <dbReference type="NCBI Taxonomy" id="230844"/>
    <lineage>
        <taxon>Eukaryota</taxon>
        <taxon>Metazoa</taxon>
        <taxon>Chordata</taxon>
        <taxon>Craniata</taxon>
        <taxon>Vertebrata</taxon>
        <taxon>Euteleostomi</taxon>
        <taxon>Mammalia</taxon>
        <taxon>Eutheria</taxon>
        <taxon>Euarchontoglires</taxon>
        <taxon>Glires</taxon>
        <taxon>Rodentia</taxon>
        <taxon>Myomorpha</taxon>
        <taxon>Muroidea</taxon>
        <taxon>Cricetidae</taxon>
        <taxon>Neotominae</taxon>
        <taxon>Peromyscus</taxon>
    </lineage>
</organism>
<comment type="similarity">
    <text evidence="1 3">Belongs to the glycosyl hydrolase 22 family.</text>
</comment>
<proteinExistence type="inferred from homology"/>
<evidence type="ECO:0000256" key="1">
    <source>
        <dbReference type="ARBA" id="ARBA00010859"/>
    </source>
</evidence>
<dbReference type="Pfam" id="PF00062">
    <property type="entry name" value="Lys"/>
    <property type="match status" value="1"/>
</dbReference>
<keyword evidence="7" id="KW-1185">Reference proteome</keyword>
<dbReference type="GO" id="GO:0042742">
    <property type="term" value="P:defense response to bacterium"/>
    <property type="evidence" value="ECO:0007669"/>
    <property type="project" value="Ensembl"/>
</dbReference>
<reference evidence="6" key="3">
    <citation type="submission" date="2025-09" db="UniProtKB">
        <authorList>
            <consortium name="Ensembl"/>
        </authorList>
    </citation>
    <scope>IDENTIFICATION</scope>
</reference>
<dbReference type="PROSITE" id="PS51348">
    <property type="entry name" value="GLYCOSYL_HYDROL_F22_2"/>
    <property type="match status" value="1"/>
</dbReference>
<dbReference type="PRINTS" id="PR00135">
    <property type="entry name" value="LYZLACT"/>
</dbReference>
<keyword evidence="2" id="KW-1015">Disulfide bond</keyword>
<dbReference type="PANTHER" id="PTHR11407:SF9">
    <property type="entry name" value="LYSOZYME-LIKE PROTEIN 6"/>
    <property type="match status" value="1"/>
</dbReference>
<dbReference type="PRINTS" id="PR00137">
    <property type="entry name" value="LYSOZYME"/>
</dbReference>
<accession>A0A8C8T6N3</accession>
<dbReference type="GO" id="GO:0007342">
    <property type="term" value="P:fusion of sperm to egg plasma membrane involved in single fertilization"/>
    <property type="evidence" value="ECO:0007669"/>
    <property type="project" value="Ensembl"/>
</dbReference>
<dbReference type="CDD" id="cd16897">
    <property type="entry name" value="LYZ_C"/>
    <property type="match status" value="1"/>
</dbReference>
<evidence type="ECO:0000259" key="5">
    <source>
        <dbReference type="PROSITE" id="PS00128"/>
    </source>
</evidence>
<dbReference type="GeneTree" id="ENSGT00940000161690"/>
<feature type="chain" id="PRO_5034095359" evidence="4">
    <location>
        <begin position="19"/>
        <end position="148"/>
    </location>
</feature>
<dbReference type="AlphaFoldDB" id="A0A8C8T6N3"/>
<dbReference type="Proteomes" id="UP000694547">
    <property type="component" value="Chromosome 8"/>
</dbReference>
<reference evidence="6" key="2">
    <citation type="submission" date="2025-08" db="UniProtKB">
        <authorList>
            <consortium name="Ensembl"/>
        </authorList>
    </citation>
    <scope>IDENTIFICATION</scope>
</reference>
<dbReference type="GO" id="GO:0097225">
    <property type="term" value="C:sperm midpiece"/>
    <property type="evidence" value="ECO:0007669"/>
    <property type="project" value="Ensembl"/>
</dbReference>
<dbReference type="GO" id="GO:0003796">
    <property type="term" value="F:lysozyme activity"/>
    <property type="evidence" value="ECO:0007669"/>
    <property type="project" value="InterPro"/>
</dbReference>
<sequence length="148" mass="16763">MMKVLLICMASCLLVVNGGDLINRCALAKILHEEDLDGFEGYSLADWLCLAFVESNFNTSKVNENVDGSFDYGIFQINSHYWCNDYLSHSENFCHMDCEDMLGPNLLPSIHCAKKIVSGSGGMRNWVEWRLHCSERPLSYWMTGCHLG</sequence>
<feature type="domain" description="Glycosyl hydrolases family 22 (GH22)" evidence="5">
    <location>
        <begin position="94"/>
        <end position="112"/>
    </location>
</feature>
<dbReference type="SMART" id="SM00263">
    <property type="entry name" value="LYZ1"/>
    <property type="match status" value="1"/>
</dbReference>
<evidence type="ECO:0000313" key="6">
    <source>
        <dbReference type="Ensembl" id="ENSPEMP00000004241.1"/>
    </source>
</evidence>
<dbReference type="InterPro" id="IPR019799">
    <property type="entry name" value="Glyco_hydro_22_CS"/>
</dbReference>
<dbReference type="InterPro" id="IPR000974">
    <property type="entry name" value="Glyco_hydro_22_lys"/>
</dbReference>
<dbReference type="FunFam" id="1.10.530.10:FF:000001">
    <property type="entry name" value="Lysozyme C"/>
    <property type="match status" value="1"/>
</dbReference>
<name>A0A8C8T6N3_PERMB</name>
<keyword evidence="4" id="KW-0732">Signal</keyword>
<dbReference type="InterPro" id="IPR023346">
    <property type="entry name" value="Lysozyme-like_dom_sf"/>
</dbReference>
<protein>
    <submittedName>
        <fullName evidence="6">Lysozyme-like 6</fullName>
    </submittedName>
</protein>
<dbReference type="InterPro" id="IPR001916">
    <property type="entry name" value="Glyco_hydro_22"/>
</dbReference>
<dbReference type="GO" id="GO:0001669">
    <property type="term" value="C:acrosomal vesicle"/>
    <property type="evidence" value="ECO:0007669"/>
    <property type="project" value="TreeGrafter"/>
</dbReference>
<dbReference type="PANTHER" id="PTHR11407">
    <property type="entry name" value="LYSOZYME C"/>
    <property type="match status" value="1"/>
</dbReference>
<dbReference type="Gene3D" id="1.10.530.10">
    <property type="match status" value="1"/>
</dbReference>
<reference evidence="6 7" key="1">
    <citation type="submission" date="2018-10" db="EMBL/GenBank/DDBJ databases">
        <title>Improved assembly of the deer mouse Peromyscus maniculatus genome.</title>
        <authorList>
            <person name="Lassance J.-M."/>
            <person name="Hoekstra H.E."/>
        </authorList>
    </citation>
    <scope>NUCLEOTIDE SEQUENCE [LARGE SCALE GENOMIC DNA]</scope>
</reference>
<evidence type="ECO:0000313" key="7">
    <source>
        <dbReference type="Proteomes" id="UP000694547"/>
    </source>
</evidence>
<dbReference type="PROSITE" id="PS00128">
    <property type="entry name" value="GLYCOSYL_HYDROL_F22_1"/>
    <property type="match status" value="1"/>
</dbReference>
<dbReference type="Ensembl" id="ENSPEMT00000007708.2">
    <property type="protein sequence ID" value="ENSPEMP00000004241.1"/>
    <property type="gene ID" value="ENSPEMG00000006478.2"/>
</dbReference>
<dbReference type="GO" id="GO:0097524">
    <property type="term" value="C:sperm plasma membrane"/>
    <property type="evidence" value="ECO:0007669"/>
    <property type="project" value="Ensembl"/>
</dbReference>
<evidence type="ECO:0000256" key="3">
    <source>
        <dbReference type="RuleBase" id="RU004440"/>
    </source>
</evidence>